<accession>A0A016UJR0</accession>
<proteinExistence type="predicted"/>
<keyword evidence="2" id="KW-1185">Reference proteome</keyword>
<name>A0A016UJR0_9BILA</name>
<evidence type="ECO:0000313" key="1">
    <source>
        <dbReference type="EMBL" id="EYC14793.1"/>
    </source>
</evidence>
<comment type="caution">
    <text evidence="1">The sequence shown here is derived from an EMBL/GenBank/DDBJ whole genome shotgun (WGS) entry which is preliminary data.</text>
</comment>
<protein>
    <submittedName>
        <fullName evidence="1">Uncharacterized protein</fullName>
    </submittedName>
</protein>
<dbReference type="AlphaFoldDB" id="A0A016UJR0"/>
<dbReference type="Proteomes" id="UP000024635">
    <property type="component" value="Unassembled WGS sequence"/>
</dbReference>
<dbReference type="EMBL" id="JARK01001375">
    <property type="protein sequence ID" value="EYC14793.1"/>
    <property type="molecule type" value="Genomic_DNA"/>
</dbReference>
<sequence>MAVIDRVREAVEKQERTAVYLAETERSEREAREQIQIEMSLNASLSTELMMFKSDLDALRRILPVAAGHIRTIELAERELLEEEMIIAYLLRNEVERTFIEVLEDREVRLLVIVEGTNKLRKASLRKSDHSLYHAWEETDARR</sequence>
<reference evidence="2" key="1">
    <citation type="journal article" date="2015" name="Nat. Genet.">
        <title>The genome and transcriptome of the zoonotic hookworm Ancylostoma ceylanicum identify infection-specific gene families.</title>
        <authorList>
            <person name="Schwarz E.M."/>
            <person name="Hu Y."/>
            <person name="Antoshechkin I."/>
            <person name="Miller M.M."/>
            <person name="Sternberg P.W."/>
            <person name="Aroian R.V."/>
        </authorList>
    </citation>
    <scope>NUCLEOTIDE SEQUENCE</scope>
    <source>
        <strain evidence="2">HY135</strain>
    </source>
</reference>
<evidence type="ECO:0000313" key="2">
    <source>
        <dbReference type="Proteomes" id="UP000024635"/>
    </source>
</evidence>
<dbReference type="OrthoDB" id="5907752at2759"/>
<organism evidence="1 2">
    <name type="scientific">Ancylostoma ceylanicum</name>
    <dbReference type="NCBI Taxonomy" id="53326"/>
    <lineage>
        <taxon>Eukaryota</taxon>
        <taxon>Metazoa</taxon>
        <taxon>Ecdysozoa</taxon>
        <taxon>Nematoda</taxon>
        <taxon>Chromadorea</taxon>
        <taxon>Rhabditida</taxon>
        <taxon>Rhabditina</taxon>
        <taxon>Rhabditomorpha</taxon>
        <taxon>Strongyloidea</taxon>
        <taxon>Ancylostomatidae</taxon>
        <taxon>Ancylostomatinae</taxon>
        <taxon>Ancylostoma</taxon>
    </lineage>
</organism>
<gene>
    <name evidence="1" type="primary">Acey_s0039.g160</name>
    <name evidence="1" type="ORF">Y032_0039g160</name>
</gene>